<keyword evidence="2" id="KW-1185">Reference proteome</keyword>
<dbReference type="RefSeq" id="WP_093994105.1">
    <property type="nucleotide sequence ID" value="NZ_FXZK01000014.1"/>
</dbReference>
<evidence type="ECO:0008006" key="3">
    <source>
        <dbReference type="Google" id="ProtNLM"/>
    </source>
</evidence>
<protein>
    <recommendedName>
        <fullName evidence="3">SnoaL-like domain protein</fullName>
    </recommendedName>
</protein>
<proteinExistence type="predicted"/>
<dbReference type="OrthoDB" id="7855130at2"/>
<evidence type="ECO:0000313" key="2">
    <source>
        <dbReference type="Proteomes" id="UP000201613"/>
    </source>
</evidence>
<name>A0A238LJY3_9RHOB</name>
<reference evidence="2" key="1">
    <citation type="submission" date="2017-05" db="EMBL/GenBank/DDBJ databases">
        <authorList>
            <person name="Rodrigo-Torres L."/>
            <person name="Arahal R. D."/>
            <person name="Lucena T."/>
        </authorList>
    </citation>
    <scope>NUCLEOTIDE SEQUENCE [LARGE SCALE GENOMIC DNA]</scope>
    <source>
        <strain evidence="2">CECT 8899</strain>
    </source>
</reference>
<dbReference type="Proteomes" id="UP000201613">
    <property type="component" value="Unassembled WGS sequence"/>
</dbReference>
<dbReference type="EMBL" id="FXZK01000014">
    <property type="protein sequence ID" value="SMY09938.1"/>
    <property type="molecule type" value="Genomic_DNA"/>
</dbReference>
<evidence type="ECO:0000313" key="1">
    <source>
        <dbReference type="EMBL" id="SMY09938.1"/>
    </source>
</evidence>
<organism evidence="1 2">
    <name type="scientific">Flavimaricola marinus</name>
    <dbReference type="NCBI Taxonomy" id="1819565"/>
    <lineage>
        <taxon>Bacteria</taxon>
        <taxon>Pseudomonadati</taxon>
        <taxon>Pseudomonadota</taxon>
        <taxon>Alphaproteobacteria</taxon>
        <taxon>Rhodobacterales</taxon>
        <taxon>Paracoccaceae</taxon>
        <taxon>Flavimaricola</taxon>
    </lineage>
</organism>
<dbReference type="AlphaFoldDB" id="A0A238LJY3"/>
<accession>A0A238LJY3</accession>
<gene>
    <name evidence="1" type="ORF">LOM8899_04111</name>
</gene>
<sequence length="141" mass="16114">MLNKVHAMLDHFAAMHIGGPFSVAAGYHSFPFAIYSEGELIVLHDQDECEAALRHFVFDFRANGVQSVKWKITAIDIPRNDRFRVWTTWDHVYSGWVDREAMHLLQFCRIQDGELCIEMIDVISPALQALGTLPSTILRRA</sequence>